<keyword evidence="2" id="KW-1185">Reference proteome</keyword>
<protein>
    <submittedName>
        <fullName evidence="1">Uncharacterized protein</fullName>
    </submittedName>
</protein>
<accession>A0A2H3CM35</accession>
<dbReference type="EMBL" id="KZ293717">
    <property type="protein sequence ID" value="PBK82424.1"/>
    <property type="molecule type" value="Genomic_DNA"/>
</dbReference>
<organism evidence="1 2">
    <name type="scientific">Armillaria gallica</name>
    <name type="common">Bulbous honey fungus</name>
    <name type="synonym">Armillaria bulbosa</name>
    <dbReference type="NCBI Taxonomy" id="47427"/>
    <lineage>
        <taxon>Eukaryota</taxon>
        <taxon>Fungi</taxon>
        <taxon>Dikarya</taxon>
        <taxon>Basidiomycota</taxon>
        <taxon>Agaricomycotina</taxon>
        <taxon>Agaricomycetes</taxon>
        <taxon>Agaricomycetidae</taxon>
        <taxon>Agaricales</taxon>
        <taxon>Marasmiineae</taxon>
        <taxon>Physalacriaceae</taxon>
        <taxon>Armillaria</taxon>
    </lineage>
</organism>
<reference evidence="2" key="1">
    <citation type="journal article" date="2017" name="Nat. Ecol. Evol.">
        <title>Genome expansion and lineage-specific genetic innovations in the forest pathogenic fungi Armillaria.</title>
        <authorList>
            <person name="Sipos G."/>
            <person name="Prasanna A.N."/>
            <person name="Walter M.C."/>
            <person name="O'Connor E."/>
            <person name="Balint B."/>
            <person name="Krizsan K."/>
            <person name="Kiss B."/>
            <person name="Hess J."/>
            <person name="Varga T."/>
            <person name="Slot J."/>
            <person name="Riley R."/>
            <person name="Boka B."/>
            <person name="Rigling D."/>
            <person name="Barry K."/>
            <person name="Lee J."/>
            <person name="Mihaltcheva S."/>
            <person name="LaButti K."/>
            <person name="Lipzen A."/>
            <person name="Waldron R."/>
            <person name="Moloney N.M."/>
            <person name="Sperisen C."/>
            <person name="Kredics L."/>
            <person name="Vagvoelgyi C."/>
            <person name="Patrignani A."/>
            <person name="Fitzpatrick D."/>
            <person name="Nagy I."/>
            <person name="Doyle S."/>
            <person name="Anderson J.B."/>
            <person name="Grigoriev I.V."/>
            <person name="Gueldener U."/>
            <person name="Muensterkoetter M."/>
            <person name="Nagy L.G."/>
        </authorList>
    </citation>
    <scope>NUCLEOTIDE SEQUENCE [LARGE SCALE GENOMIC DNA]</scope>
    <source>
        <strain evidence="2">Ar21-2</strain>
    </source>
</reference>
<dbReference type="AlphaFoldDB" id="A0A2H3CM35"/>
<dbReference type="Proteomes" id="UP000217790">
    <property type="component" value="Unassembled WGS sequence"/>
</dbReference>
<dbReference type="OMA" id="HMSECEL"/>
<sequence>MATPACSINGQRYTYSLHLMSPSSFRSSNVHVDGEDTAQLCVNTEAGSHSLAVCLVPEEDLRTDIVLGFDWFQQFATVSHTWPERPSTLKHLIDLYDMLCWINSRQFLVTAEDSVIVKLLFGHGLVVGTFCSDSQVFRNRIMEHMLAGLCTSKRGAACRDVVSACRASSVYPHIFMLSCVVGSNIIANVTSTRLSLYADFFVPSIARNRRRAAETASVHRLSAVRYTPYMDESSYLLRIVNAGFEHMSECELKAIARAHCIDIPSSSTRPALRMIANHLFLGHCSFSAGNAVSTIPVGCLDFLAEFYFPHAVG</sequence>
<evidence type="ECO:0000313" key="1">
    <source>
        <dbReference type="EMBL" id="PBK82424.1"/>
    </source>
</evidence>
<name>A0A2H3CM35_ARMGA</name>
<gene>
    <name evidence="1" type="ORF">ARMGADRAFT_1170925</name>
</gene>
<dbReference type="InParanoid" id="A0A2H3CM35"/>
<evidence type="ECO:0000313" key="2">
    <source>
        <dbReference type="Proteomes" id="UP000217790"/>
    </source>
</evidence>
<proteinExistence type="predicted"/>
<dbReference type="OrthoDB" id="3084332at2759"/>